<keyword evidence="3" id="KW-0240">DNA-directed RNA polymerase</keyword>
<dbReference type="InterPro" id="IPR009668">
    <property type="entry name" value="RNA_pol-assoc_fac_A49-like"/>
</dbReference>
<dbReference type="Proteomes" id="UP001142055">
    <property type="component" value="Chromosome 3"/>
</dbReference>
<dbReference type="PANTHER" id="PTHR14440">
    <property type="entry name" value="DNA-DIRECTED RNA POLYMERASE I SUBUNIT RPA49"/>
    <property type="match status" value="1"/>
</dbReference>
<name>A0A9Q0LZZ0_BLOTA</name>
<feature type="region of interest" description="Disordered" evidence="6">
    <location>
        <begin position="101"/>
        <end position="138"/>
    </location>
</feature>
<evidence type="ECO:0000313" key="8">
    <source>
        <dbReference type="Proteomes" id="UP001142055"/>
    </source>
</evidence>
<organism evidence="7 8">
    <name type="scientific">Blomia tropicalis</name>
    <name type="common">Mite</name>
    <dbReference type="NCBI Taxonomy" id="40697"/>
    <lineage>
        <taxon>Eukaryota</taxon>
        <taxon>Metazoa</taxon>
        <taxon>Ecdysozoa</taxon>
        <taxon>Arthropoda</taxon>
        <taxon>Chelicerata</taxon>
        <taxon>Arachnida</taxon>
        <taxon>Acari</taxon>
        <taxon>Acariformes</taxon>
        <taxon>Sarcoptiformes</taxon>
        <taxon>Astigmata</taxon>
        <taxon>Glycyphagoidea</taxon>
        <taxon>Echimyopodidae</taxon>
        <taxon>Blomia</taxon>
    </lineage>
</organism>
<evidence type="ECO:0000256" key="5">
    <source>
        <dbReference type="ARBA" id="ARBA00023242"/>
    </source>
</evidence>
<evidence type="ECO:0000256" key="2">
    <source>
        <dbReference type="ARBA" id="ARBA00009430"/>
    </source>
</evidence>
<accession>A0A9Q0LZZ0</accession>
<dbReference type="OMA" id="GNIVGCH"/>
<evidence type="ECO:0000256" key="4">
    <source>
        <dbReference type="ARBA" id="ARBA00023163"/>
    </source>
</evidence>
<evidence type="ECO:0000256" key="6">
    <source>
        <dbReference type="SAM" id="MobiDB-lite"/>
    </source>
</evidence>
<dbReference type="GO" id="GO:0006351">
    <property type="term" value="P:DNA-templated transcription"/>
    <property type="evidence" value="ECO:0007669"/>
    <property type="project" value="InterPro"/>
</dbReference>
<gene>
    <name evidence="7" type="ORF">RDWZM_007696</name>
</gene>
<dbReference type="Pfam" id="PF06870">
    <property type="entry name" value="RNA_pol_I_A49"/>
    <property type="match status" value="1"/>
</dbReference>
<protein>
    <recommendedName>
        <fullName evidence="9">DNA-directed RNA polymerase I subunit RPA49</fullName>
    </recommendedName>
</protein>
<comment type="caution">
    <text evidence="7">The sequence shown here is derived from an EMBL/GenBank/DDBJ whole genome shotgun (WGS) entry which is preliminary data.</text>
</comment>
<sequence>MSTDLVKLKFVNTEIDQTKNGFETFLYWPACNIPDDAKYTVTTSPKTKKVAISAQSHVNFCSSETCDSEVDYYFATKDNRGKLVCQPAQLFRMFPICEYNDNSDENDQSETNRLTKREQMDELKEKFGSRRSQRDLASKRKYEIQFGSDDIDNLPTAKETGSVSDNMENIEQNTTEVKAQSSVLPKRNDNAKSISEVYSLRDIIEDTEIIAMKEFEEPLFNVIKNEFIKSFVIKTDDSQMRIMAIYTDLLLQLVKLSAYEMKKADPLPLVMGDIKKLIFERYTSTRQQTSRSLKYVITDQNKDRIFVHIILLIIMLNEYKFIELEKLQTNLKIPVNNIRRMVELIGCYIENMRSPNGTLVKIAKLKLPLNVYNEPKGKFRR</sequence>
<dbReference type="EMBL" id="JAPWDV010000003">
    <property type="protein sequence ID" value="KAJ6216539.1"/>
    <property type="molecule type" value="Genomic_DNA"/>
</dbReference>
<dbReference type="GO" id="GO:0003677">
    <property type="term" value="F:DNA binding"/>
    <property type="evidence" value="ECO:0007669"/>
    <property type="project" value="InterPro"/>
</dbReference>
<evidence type="ECO:0000313" key="7">
    <source>
        <dbReference type="EMBL" id="KAJ6216539.1"/>
    </source>
</evidence>
<evidence type="ECO:0000256" key="1">
    <source>
        <dbReference type="ARBA" id="ARBA00004604"/>
    </source>
</evidence>
<dbReference type="OrthoDB" id="277398at2759"/>
<feature type="compositionally biased region" description="Basic and acidic residues" evidence="6">
    <location>
        <begin position="113"/>
        <end position="138"/>
    </location>
</feature>
<evidence type="ECO:0000256" key="3">
    <source>
        <dbReference type="ARBA" id="ARBA00022478"/>
    </source>
</evidence>
<dbReference type="GO" id="GO:0000428">
    <property type="term" value="C:DNA-directed RNA polymerase complex"/>
    <property type="evidence" value="ECO:0007669"/>
    <property type="project" value="UniProtKB-KW"/>
</dbReference>
<proteinExistence type="inferred from homology"/>
<dbReference type="AlphaFoldDB" id="A0A9Q0LZZ0"/>
<reference evidence="7" key="1">
    <citation type="submission" date="2022-12" db="EMBL/GenBank/DDBJ databases">
        <title>Genome assemblies of Blomia tropicalis.</title>
        <authorList>
            <person name="Cui Y."/>
        </authorList>
    </citation>
    <scope>NUCLEOTIDE SEQUENCE</scope>
    <source>
        <tissue evidence="7">Adult mites</tissue>
    </source>
</reference>
<comment type="similarity">
    <text evidence="2">Belongs to the eukaryotic RPA49/POLR1E RNA polymerase subunit family.</text>
</comment>
<keyword evidence="4" id="KW-0804">Transcription</keyword>
<keyword evidence="5" id="KW-0539">Nucleus</keyword>
<comment type="subcellular location">
    <subcellularLocation>
        <location evidence="1">Nucleus</location>
        <location evidence="1">Nucleolus</location>
    </subcellularLocation>
</comment>
<keyword evidence="8" id="KW-1185">Reference proteome</keyword>
<dbReference type="GO" id="GO:0005730">
    <property type="term" value="C:nucleolus"/>
    <property type="evidence" value="ECO:0007669"/>
    <property type="project" value="UniProtKB-SubCell"/>
</dbReference>
<evidence type="ECO:0008006" key="9">
    <source>
        <dbReference type="Google" id="ProtNLM"/>
    </source>
</evidence>